<evidence type="ECO:0000313" key="3">
    <source>
        <dbReference type="Proteomes" id="UP000278609"/>
    </source>
</evidence>
<keyword evidence="2" id="KW-0675">Receptor</keyword>
<accession>A0A3P1XXR4</accession>
<sequence>MKKNKLFRIVALNAVCIFAAVSVFASEIDIKGRIVGESRQAIEFANIVLQTPDSVFVSGTTTGEDGRFALPKVRTGDYRLIVSSIGYETQAIDLKGYSGNLQLNDIVLAESSVALGDVTVTASASITKPDRKIIFPTERIVRISTDGVDLLQQLMLPKITVNQMTNAITVPGGGEVQLRINGVKVEIHDIKALRPADILRVEFHDNPGLRYGNAEVVLDYIVHRPQTGGSFGFDSRQGINAMWGEHGVNAKTNHKKSEFSAGYHFGPRDFYGMWRDNEETFRFVNGTTLHRIEQGTPDHAEVYMHNAHLTYSFQDAKQLFNASIRYGEDHNKHWDYQGILYNKEIPSDKVAMIDRNPSLYQSPSVDLYYQRNMPKDQTLVFNIVGTLNRTDSRRMYQEQRGNRILTDVNNRIDGKKYSVIAEGAYEKKFGANRLGLGIRHDQSFSDNDYRNGRSHTTRMRQSDTYLYTEWKGAIRKFDYTLGMALSRYDSHQEETNHTYEYYHLRPKISLQYHFPDQSLVRLRANISTHSPSLANLGKVEMMIDSLQVQRGNPDLKPYRKYGVDLMYEVKKGVFYGNFWSSYEYAPKVIMDEKFWENGKIVQTWDNQRNWQYLTSTLTLRVGPIKEIVQFSFSGGVNHFLSNGNTYAHRYTNWFCEAQVSAAYKNWKLMYMLKTSWNRFFGETMTGGENIQMVRLDYKYKNLSAGIGVFNPFIDNFKLDKENWNCLASYKRSTYIKESSRLFTVNLSYHFSFGRTYSASGKRLNNSDTDAGVMSTGK</sequence>
<name>A0A3P1XXR4_TANFO</name>
<gene>
    <name evidence="2" type="ORF">EII40_02075</name>
</gene>
<dbReference type="Pfam" id="PF13620">
    <property type="entry name" value="CarboxypepD_reg"/>
    <property type="match status" value="1"/>
</dbReference>
<dbReference type="RefSeq" id="WP_124750620.1">
    <property type="nucleotide sequence ID" value="NZ_RQYS01000006.1"/>
</dbReference>
<evidence type="ECO:0000313" key="2">
    <source>
        <dbReference type="EMBL" id="RRD62727.1"/>
    </source>
</evidence>
<keyword evidence="1" id="KW-0732">Signal</keyword>
<dbReference type="InterPro" id="IPR008969">
    <property type="entry name" value="CarboxyPept-like_regulatory"/>
</dbReference>
<dbReference type="EMBL" id="RQYS01000006">
    <property type="protein sequence ID" value="RRD62727.1"/>
    <property type="molecule type" value="Genomic_DNA"/>
</dbReference>
<reference evidence="2 3" key="1">
    <citation type="submission" date="2018-11" db="EMBL/GenBank/DDBJ databases">
        <title>Genomes From Bacteria Associated with the Canine Oral Cavity: a Test Case for Automated Genome-Based Taxonomic Assignment.</title>
        <authorList>
            <person name="Coil D.A."/>
            <person name="Jospin G."/>
            <person name="Darling A.E."/>
            <person name="Wallis C."/>
            <person name="Davis I.J."/>
            <person name="Harris S."/>
            <person name="Eisen J.A."/>
            <person name="Holcombe L.J."/>
            <person name="O'Flynn C."/>
        </authorList>
    </citation>
    <scope>NUCLEOTIDE SEQUENCE [LARGE SCALE GENOMIC DNA]</scope>
    <source>
        <strain evidence="2 3">OH2617_COT-023</strain>
    </source>
</reference>
<dbReference type="Gene3D" id="2.60.40.1120">
    <property type="entry name" value="Carboxypeptidase-like, regulatory domain"/>
    <property type="match status" value="1"/>
</dbReference>
<feature type="chain" id="PRO_5018179498" evidence="1">
    <location>
        <begin position="26"/>
        <end position="777"/>
    </location>
</feature>
<protein>
    <submittedName>
        <fullName evidence="2">TonB-dependent receptor</fullName>
    </submittedName>
</protein>
<organism evidence="2 3">
    <name type="scientific">Tannerella forsythia</name>
    <name type="common">Bacteroides forsythus</name>
    <dbReference type="NCBI Taxonomy" id="28112"/>
    <lineage>
        <taxon>Bacteria</taxon>
        <taxon>Pseudomonadati</taxon>
        <taxon>Bacteroidota</taxon>
        <taxon>Bacteroidia</taxon>
        <taxon>Bacteroidales</taxon>
        <taxon>Tannerellaceae</taxon>
        <taxon>Tannerella</taxon>
    </lineage>
</organism>
<evidence type="ECO:0000256" key="1">
    <source>
        <dbReference type="SAM" id="SignalP"/>
    </source>
</evidence>
<dbReference type="SUPFAM" id="SSF56935">
    <property type="entry name" value="Porins"/>
    <property type="match status" value="1"/>
</dbReference>
<feature type="signal peptide" evidence="1">
    <location>
        <begin position="1"/>
        <end position="25"/>
    </location>
</feature>
<dbReference type="AlphaFoldDB" id="A0A3P1XXR4"/>
<dbReference type="SUPFAM" id="SSF49464">
    <property type="entry name" value="Carboxypeptidase regulatory domain-like"/>
    <property type="match status" value="1"/>
</dbReference>
<dbReference type="Proteomes" id="UP000278609">
    <property type="component" value="Unassembled WGS sequence"/>
</dbReference>
<proteinExistence type="predicted"/>
<dbReference type="OrthoDB" id="1098137at2"/>
<comment type="caution">
    <text evidence="2">The sequence shown here is derived from an EMBL/GenBank/DDBJ whole genome shotgun (WGS) entry which is preliminary data.</text>
</comment>